<evidence type="ECO:0000313" key="1">
    <source>
        <dbReference type="EMBL" id="AUQ97095.1"/>
    </source>
</evidence>
<name>A0ABM6RLD7_9RHOB</name>
<sequence length="60" mass="6508">MSSFGKWSLQGVPKNGWTCIGFEDLDKPAPNVKCAKARTSGMFTINSLMIFLTSGRVGPK</sequence>
<protein>
    <submittedName>
        <fullName evidence="1">Uncharacterized protein</fullName>
    </submittedName>
</protein>
<accession>A0ABM6RLD7</accession>
<gene>
    <name evidence="1" type="ORF">PhaeoP66_04369</name>
</gene>
<proteinExistence type="predicted"/>
<dbReference type="Proteomes" id="UP000236536">
    <property type="component" value="Plasmid pP66_d"/>
</dbReference>
<keyword evidence="2" id="KW-1185">Reference proteome</keyword>
<organism evidence="1 2">
    <name type="scientific">Phaeobacter inhibens</name>
    <dbReference type="NCBI Taxonomy" id="221822"/>
    <lineage>
        <taxon>Bacteria</taxon>
        <taxon>Pseudomonadati</taxon>
        <taxon>Pseudomonadota</taxon>
        <taxon>Alphaproteobacteria</taxon>
        <taxon>Rhodobacterales</taxon>
        <taxon>Roseobacteraceae</taxon>
        <taxon>Phaeobacter</taxon>
    </lineage>
</organism>
<reference evidence="1 2" key="2">
    <citation type="journal article" date="2017" name="Int. J. Syst. Evol. Microbiol.">
        <title>Adaptation of Surface-Associated Bacteria to the Open Ocean: A Genomically Distinct Subpopulation of Phaeobacter gallaeciensis Colonizes Pacific Mesozooplankton.</title>
        <authorList>
            <person name="Freese H.M."/>
            <person name="Methner A."/>
            <person name="Overmann J."/>
        </authorList>
    </citation>
    <scope>NUCLEOTIDE SEQUENCE [LARGE SCALE GENOMIC DNA]</scope>
    <source>
        <strain evidence="1">P66</strain>
        <plasmid evidence="2">pP66_d</plasmid>
    </source>
</reference>
<evidence type="ECO:0000313" key="2">
    <source>
        <dbReference type="Proteomes" id="UP000236536"/>
    </source>
</evidence>
<reference evidence="1 2" key="1">
    <citation type="journal article" date="2017" name="Genome Biol. Evol.">
        <title>Trajectories and Drivers of Genome Evolution in Surface-Associated Marine Phaeobacter.</title>
        <authorList>
            <person name="Freese H.M."/>
            <person name="Sikorski J."/>
            <person name="Bunk B."/>
            <person name="Scheuner C."/>
            <person name="Meier-Kolthoff J.P."/>
            <person name="Sproer C."/>
            <person name="Gram L."/>
            <person name="Overmann J."/>
        </authorList>
    </citation>
    <scope>NUCLEOTIDE SEQUENCE [LARGE SCALE GENOMIC DNA]</scope>
    <source>
        <strain evidence="1 2">P66</strain>
    </source>
</reference>
<dbReference type="EMBL" id="CP010709">
    <property type="protein sequence ID" value="AUQ97095.1"/>
    <property type="molecule type" value="Genomic_DNA"/>
</dbReference>
<geneLocation type="plasmid" evidence="1 2">
    <name>pP66_d</name>
</geneLocation>
<keyword evidence="1" id="KW-0614">Plasmid</keyword>